<evidence type="ECO:0000256" key="10">
    <source>
        <dbReference type="PIRSR" id="PIRSR004682-3"/>
    </source>
</evidence>
<dbReference type="STRING" id="989370.AOQ71_19300"/>
<dbReference type="PANTHER" id="PTHR42891:SF1">
    <property type="entry name" value="D-GLYCERO-BETA-D-MANNO-HEPTOSE-1,7-BISPHOSPHATE 7-PHOSPHATASE"/>
    <property type="match status" value="1"/>
</dbReference>
<keyword evidence="4 7" id="KW-0378">Hydrolase</keyword>
<dbReference type="PANTHER" id="PTHR42891">
    <property type="entry name" value="D-GLYCERO-BETA-D-MANNO-HEPTOSE-1,7-BISPHOSPHATE 7-PHOSPHATASE"/>
    <property type="match status" value="1"/>
</dbReference>
<dbReference type="GO" id="GO:0005737">
    <property type="term" value="C:cytoplasm"/>
    <property type="evidence" value="ECO:0007669"/>
    <property type="project" value="UniProtKB-SubCell"/>
</dbReference>
<name>A0A0R3DJW0_9BRAD</name>
<feature type="active site" description="Nucleophile" evidence="8">
    <location>
        <position position="21"/>
    </location>
</feature>
<proteinExistence type="inferred from homology"/>
<sequence length="180" mass="19894">MSRDPESTAIDRVLRPAVFFDRDGVLNADSEYLFEVGKFVWIDGAVEAVKAVNDAGYFAFVVTNQSGVARGLYQETDIHALHDWMAGQLAAHGARIDAFEYCPFHPDGQVERYRYASERRKPQPGMIIDLLHKFPVDASRSFMVGDKPSDIEAARAAGLPGHLFPGGNLRDFILPLLANG</sequence>
<comment type="caution">
    <text evidence="12">The sequence shown here is derived from an EMBL/GenBank/DDBJ whole genome shotgun (WGS) entry which is preliminary data.</text>
</comment>
<keyword evidence="11" id="KW-0460">Magnesium</keyword>
<dbReference type="NCBIfam" id="TIGR01656">
    <property type="entry name" value="Histidinol-ppas"/>
    <property type="match status" value="1"/>
</dbReference>
<comment type="cofactor">
    <cofactor evidence="11">
        <name>Mg(2+)</name>
        <dbReference type="ChEBI" id="CHEBI:18420"/>
    </cofactor>
</comment>
<dbReference type="Gene3D" id="3.40.50.1000">
    <property type="entry name" value="HAD superfamily/HAD-like"/>
    <property type="match status" value="1"/>
</dbReference>
<keyword evidence="5 7" id="KW-0119">Carbohydrate metabolism</keyword>
<evidence type="ECO:0000256" key="8">
    <source>
        <dbReference type="PIRSR" id="PIRSR004682-1"/>
    </source>
</evidence>
<dbReference type="SUPFAM" id="SSF56784">
    <property type="entry name" value="HAD-like"/>
    <property type="match status" value="1"/>
</dbReference>
<dbReference type="RefSeq" id="WP_057749311.1">
    <property type="nucleotide sequence ID" value="NZ_LJYG01000085.1"/>
</dbReference>
<feature type="binding site" evidence="11">
    <location>
        <position position="146"/>
    </location>
    <ligand>
        <name>Mg(2+)</name>
        <dbReference type="ChEBI" id="CHEBI:18420"/>
    </ligand>
</feature>
<evidence type="ECO:0000313" key="13">
    <source>
        <dbReference type="Proteomes" id="UP000051936"/>
    </source>
</evidence>
<reference evidence="12 13" key="1">
    <citation type="submission" date="2015-09" db="EMBL/GenBank/DDBJ databases">
        <title>Draft Genome Sequence of Bradyrhizobium manausense Strain BR 3351T, a Novel Symbiotic Nitrogen-Fixing Alphaproteobacterium Isolated from Brazilian Amazon Rain Forest.</title>
        <authorList>
            <person name="De Araujo J.L."/>
            <person name="Zilli J.E."/>
        </authorList>
    </citation>
    <scope>NUCLEOTIDE SEQUENCE [LARGE SCALE GENOMIC DNA]</scope>
    <source>
        <strain evidence="12 13">BR3351</strain>
    </source>
</reference>
<keyword evidence="13" id="KW-1185">Reference proteome</keyword>
<evidence type="ECO:0000256" key="4">
    <source>
        <dbReference type="ARBA" id="ARBA00022801"/>
    </source>
</evidence>
<dbReference type="Proteomes" id="UP000051936">
    <property type="component" value="Unassembled WGS sequence"/>
</dbReference>
<evidence type="ECO:0000256" key="1">
    <source>
        <dbReference type="ARBA" id="ARBA00004496"/>
    </source>
</evidence>
<dbReference type="InterPro" id="IPR036412">
    <property type="entry name" value="HAD-like_sf"/>
</dbReference>
<comment type="cofactor">
    <cofactor evidence="11">
        <name>Zn(2+)</name>
        <dbReference type="ChEBI" id="CHEBI:29105"/>
    </cofactor>
</comment>
<comment type="similarity">
    <text evidence="7">Belongs to the gmhB family.</text>
</comment>
<evidence type="ECO:0000256" key="5">
    <source>
        <dbReference type="ARBA" id="ARBA00023277"/>
    </source>
</evidence>
<dbReference type="InterPro" id="IPR023214">
    <property type="entry name" value="HAD_sf"/>
</dbReference>
<feature type="active site" description="Proton donor" evidence="8">
    <location>
        <position position="23"/>
    </location>
</feature>
<feature type="binding site" evidence="11">
    <location>
        <position position="21"/>
    </location>
    <ligand>
        <name>Mg(2+)</name>
        <dbReference type="ChEBI" id="CHEBI:18420"/>
    </ligand>
</feature>
<dbReference type="GO" id="GO:0046872">
    <property type="term" value="F:metal ion binding"/>
    <property type="evidence" value="ECO:0007669"/>
    <property type="project" value="UniProtKB-KW"/>
</dbReference>
<feature type="binding site" evidence="11">
    <location>
        <position position="147"/>
    </location>
    <ligand>
        <name>Mg(2+)</name>
        <dbReference type="ChEBI" id="CHEBI:18420"/>
    </ligand>
</feature>
<organism evidence="12 13">
    <name type="scientific">Bradyrhizobium manausense</name>
    <dbReference type="NCBI Taxonomy" id="989370"/>
    <lineage>
        <taxon>Bacteria</taxon>
        <taxon>Pseudomonadati</taxon>
        <taxon>Pseudomonadota</taxon>
        <taxon>Alphaproteobacteria</taxon>
        <taxon>Hyphomicrobiales</taxon>
        <taxon>Nitrobacteraceae</taxon>
        <taxon>Bradyrhizobium</taxon>
    </lineage>
</organism>
<evidence type="ECO:0000313" key="12">
    <source>
        <dbReference type="EMBL" id="KRQ10121.1"/>
    </source>
</evidence>
<feature type="binding site" evidence="9">
    <location>
        <begin position="21"/>
        <end position="23"/>
    </location>
    <ligand>
        <name>substrate</name>
    </ligand>
</feature>
<feature type="site" description="Stabilizes the phosphoryl group" evidence="10">
    <location>
        <position position="121"/>
    </location>
</feature>
<evidence type="ECO:0000256" key="6">
    <source>
        <dbReference type="ARBA" id="ARBA00031828"/>
    </source>
</evidence>
<feature type="binding site" evidence="9">
    <location>
        <begin position="63"/>
        <end position="66"/>
    </location>
    <ligand>
        <name>substrate</name>
    </ligand>
</feature>
<dbReference type="GO" id="GO:0005975">
    <property type="term" value="P:carbohydrate metabolic process"/>
    <property type="evidence" value="ECO:0007669"/>
    <property type="project" value="InterPro"/>
</dbReference>
<evidence type="ECO:0000256" key="9">
    <source>
        <dbReference type="PIRSR" id="PIRSR004682-2"/>
    </source>
</evidence>
<dbReference type="GO" id="GO:0016791">
    <property type="term" value="F:phosphatase activity"/>
    <property type="evidence" value="ECO:0007669"/>
    <property type="project" value="InterPro"/>
</dbReference>
<feature type="binding site" evidence="11">
    <location>
        <position position="102"/>
    </location>
    <ligand>
        <name>Zn(2+)</name>
        <dbReference type="ChEBI" id="CHEBI:29105"/>
    </ligand>
</feature>
<feature type="binding site" evidence="11">
    <location>
        <position position="23"/>
    </location>
    <ligand>
        <name>Mg(2+)</name>
        <dbReference type="ChEBI" id="CHEBI:18420"/>
    </ligand>
</feature>
<evidence type="ECO:0000256" key="11">
    <source>
        <dbReference type="PIRSR" id="PIRSR004682-4"/>
    </source>
</evidence>
<feature type="binding site" evidence="9">
    <location>
        <begin position="120"/>
        <end position="121"/>
    </location>
    <ligand>
        <name>substrate</name>
    </ligand>
</feature>
<feature type="site" description="Stabilizes the phosphoryl group" evidence="10">
    <location>
        <position position="63"/>
    </location>
</feature>
<dbReference type="EC" id="3.1.3.-" evidence="7"/>
<feature type="site" description="Contributes to substrate recognition" evidence="10">
    <location>
        <position position="120"/>
    </location>
</feature>
<keyword evidence="2 7" id="KW-0963">Cytoplasm</keyword>
<dbReference type="AlphaFoldDB" id="A0A0R3DJW0"/>
<feature type="binding site" evidence="9">
    <location>
        <begin position="29"/>
        <end position="32"/>
    </location>
    <ligand>
        <name>substrate</name>
    </ligand>
</feature>
<evidence type="ECO:0000256" key="2">
    <source>
        <dbReference type="ARBA" id="ARBA00022490"/>
    </source>
</evidence>
<evidence type="ECO:0000256" key="3">
    <source>
        <dbReference type="ARBA" id="ARBA00022723"/>
    </source>
</evidence>
<dbReference type="OrthoDB" id="9814110at2"/>
<dbReference type="InterPro" id="IPR006543">
    <property type="entry name" value="Histidinol-phos"/>
</dbReference>
<accession>A0A0R3DJW0</accession>
<dbReference type="InterPro" id="IPR006549">
    <property type="entry name" value="HAD-SF_hydro_IIIA"/>
</dbReference>
<keyword evidence="3 11" id="KW-0479">Metal-binding</keyword>
<dbReference type="NCBIfam" id="TIGR01662">
    <property type="entry name" value="HAD-SF-IIIA"/>
    <property type="match status" value="1"/>
</dbReference>
<protein>
    <recommendedName>
        <fullName evidence="6 7">D,D-heptose 1,7-bisphosphate phosphatase</fullName>
        <ecNumber evidence="7">3.1.3.-</ecNumber>
    </recommendedName>
</protein>
<dbReference type="EMBL" id="LJYG01000085">
    <property type="protein sequence ID" value="KRQ10121.1"/>
    <property type="molecule type" value="Genomic_DNA"/>
</dbReference>
<dbReference type="Pfam" id="PF13242">
    <property type="entry name" value="Hydrolase_like"/>
    <property type="match status" value="1"/>
</dbReference>
<gene>
    <name evidence="12" type="ORF">AOQ71_19300</name>
</gene>
<keyword evidence="11" id="KW-0862">Zinc</keyword>
<comment type="subcellular location">
    <subcellularLocation>
        <location evidence="1 7">Cytoplasm</location>
    </subcellularLocation>
</comment>
<evidence type="ECO:0000256" key="7">
    <source>
        <dbReference type="PIRNR" id="PIRNR004682"/>
    </source>
</evidence>
<dbReference type="CDD" id="cd07503">
    <property type="entry name" value="HAD_HisB-N"/>
    <property type="match status" value="1"/>
</dbReference>
<feature type="binding site" evidence="9">
    <location>
        <position position="147"/>
    </location>
    <ligand>
        <name>substrate</name>
    </ligand>
</feature>
<dbReference type="InterPro" id="IPR004446">
    <property type="entry name" value="Heptose_bisP_phosphatase"/>
</dbReference>
<dbReference type="PIRSF" id="PIRSF004682">
    <property type="entry name" value="GmhB"/>
    <property type="match status" value="1"/>
</dbReference>